<dbReference type="InterPro" id="IPR035218">
    <property type="entry name" value="DUF5327"/>
</dbReference>
<feature type="region of interest" description="Disordered" evidence="1">
    <location>
        <begin position="60"/>
        <end position="96"/>
    </location>
</feature>
<protein>
    <recommendedName>
        <fullName evidence="4">YwdI family protein</fullName>
    </recommendedName>
</protein>
<feature type="compositionally biased region" description="Polar residues" evidence="1">
    <location>
        <begin position="65"/>
        <end position="78"/>
    </location>
</feature>
<comment type="caution">
    <text evidence="2">The sequence shown here is derived from an EMBL/GenBank/DDBJ whole genome shotgun (WGS) entry which is preliminary data.</text>
</comment>
<name>A0ABU0AKJ4_9BACI</name>
<organism evidence="2 3">
    <name type="scientific">Cytobacillus purgationiresistens</name>
    <dbReference type="NCBI Taxonomy" id="863449"/>
    <lineage>
        <taxon>Bacteria</taxon>
        <taxon>Bacillati</taxon>
        <taxon>Bacillota</taxon>
        <taxon>Bacilli</taxon>
        <taxon>Bacillales</taxon>
        <taxon>Bacillaceae</taxon>
        <taxon>Cytobacillus</taxon>
    </lineage>
</organism>
<evidence type="ECO:0000256" key="1">
    <source>
        <dbReference type="SAM" id="MobiDB-lite"/>
    </source>
</evidence>
<dbReference type="Pfam" id="PF17261">
    <property type="entry name" value="DUF5327"/>
    <property type="match status" value="1"/>
</dbReference>
<dbReference type="Proteomes" id="UP001238088">
    <property type="component" value="Unassembled WGS sequence"/>
</dbReference>
<reference evidence="2 3" key="1">
    <citation type="submission" date="2023-07" db="EMBL/GenBank/DDBJ databases">
        <title>Genomic Encyclopedia of Type Strains, Phase IV (KMG-IV): sequencing the most valuable type-strain genomes for metagenomic binning, comparative biology and taxonomic classification.</title>
        <authorList>
            <person name="Goeker M."/>
        </authorList>
    </citation>
    <scope>NUCLEOTIDE SEQUENCE [LARGE SCALE GENOMIC DNA]</scope>
    <source>
        <strain evidence="2 3">DSM 23494</strain>
    </source>
</reference>
<proteinExistence type="predicted"/>
<dbReference type="EMBL" id="JAUSUB010000017">
    <property type="protein sequence ID" value="MDQ0271778.1"/>
    <property type="molecule type" value="Genomic_DNA"/>
</dbReference>
<keyword evidence="3" id="KW-1185">Reference proteome</keyword>
<dbReference type="RefSeq" id="WP_307477106.1">
    <property type="nucleotide sequence ID" value="NZ_JAUSUB010000017.1"/>
</dbReference>
<evidence type="ECO:0000313" key="3">
    <source>
        <dbReference type="Proteomes" id="UP001238088"/>
    </source>
</evidence>
<sequence>MSISVQTMLQKIEKELHEAKGQGDQARVRERVHAIKTLCELILDQPQNSSVASTYRKQAIEPPSIQLQPSMQAPNMGQTKPMKMDDTANGDSLFDF</sequence>
<gene>
    <name evidence="2" type="ORF">J2S17_003666</name>
</gene>
<accession>A0ABU0AKJ4</accession>
<evidence type="ECO:0008006" key="4">
    <source>
        <dbReference type="Google" id="ProtNLM"/>
    </source>
</evidence>
<evidence type="ECO:0000313" key="2">
    <source>
        <dbReference type="EMBL" id="MDQ0271778.1"/>
    </source>
</evidence>